<dbReference type="SUPFAM" id="SSF48600">
    <property type="entry name" value="Chorismate mutase II"/>
    <property type="match status" value="1"/>
</dbReference>
<dbReference type="AlphaFoldDB" id="A0A1T4NXW6"/>
<dbReference type="InterPro" id="IPR051331">
    <property type="entry name" value="Chorismate_mutase-related"/>
</dbReference>
<dbReference type="InterPro" id="IPR036263">
    <property type="entry name" value="Chorismate_II_sf"/>
</dbReference>
<dbReference type="InterPro" id="IPR036979">
    <property type="entry name" value="CM_dom_sf"/>
</dbReference>
<dbReference type="Pfam" id="PF01817">
    <property type="entry name" value="CM_2"/>
    <property type="match status" value="1"/>
</dbReference>
<protein>
    <submittedName>
        <fullName evidence="3">Isochorismate pyruvate lyase</fullName>
    </submittedName>
</protein>
<dbReference type="Gene3D" id="1.20.59.10">
    <property type="entry name" value="Chorismate mutase"/>
    <property type="match status" value="1"/>
</dbReference>
<dbReference type="SMART" id="SM00830">
    <property type="entry name" value="CM_2"/>
    <property type="match status" value="1"/>
</dbReference>
<keyword evidence="3" id="KW-0670">Pyruvate</keyword>
<evidence type="ECO:0000313" key="4">
    <source>
        <dbReference type="Proteomes" id="UP000189857"/>
    </source>
</evidence>
<feature type="domain" description="Chorismate mutase" evidence="2">
    <location>
        <begin position="1"/>
        <end position="90"/>
    </location>
</feature>
<dbReference type="InterPro" id="IPR002701">
    <property type="entry name" value="CM_II_prokaryot"/>
</dbReference>
<dbReference type="PANTHER" id="PTHR38041:SF1">
    <property type="entry name" value="CHORISMATE MUTASE"/>
    <property type="match status" value="1"/>
</dbReference>
<dbReference type="GO" id="GO:0046417">
    <property type="term" value="P:chorismate metabolic process"/>
    <property type="evidence" value="ECO:0007669"/>
    <property type="project" value="InterPro"/>
</dbReference>
<dbReference type="EMBL" id="FUXA01000010">
    <property type="protein sequence ID" value="SJZ83912.1"/>
    <property type="molecule type" value="Genomic_DNA"/>
</dbReference>
<organism evidence="3 4">
    <name type="scientific">Eubacterium ruminantium</name>
    <dbReference type="NCBI Taxonomy" id="42322"/>
    <lineage>
        <taxon>Bacteria</taxon>
        <taxon>Bacillati</taxon>
        <taxon>Bacillota</taxon>
        <taxon>Clostridia</taxon>
        <taxon>Eubacteriales</taxon>
        <taxon>Eubacteriaceae</taxon>
        <taxon>Eubacterium</taxon>
    </lineage>
</organism>
<name>A0A1T4NXW6_9FIRM</name>
<dbReference type="OrthoDB" id="3233357at2"/>
<evidence type="ECO:0000259" key="2">
    <source>
        <dbReference type="PROSITE" id="PS51168"/>
    </source>
</evidence>
<dbReference type="PROSITE" id="PS51168">
    <property type="entry name" value="CHORISMATE_MUT_2"/>
    <property type="match status" value="1"/>
</dbReference>
<keyword evidence="1" id="KW-0413">Isomerase</keyword>
<dbReference type="Proteomes" id="UP000189857">
    <property type="component" value="Unassembled WGS sequence"/>
</dbReference>
<dbReference type="RefSeq" id="WP_078787578.1">
    <property type="nucleotide sequence ID" value="NZ_FMTO01000009.1"/>
</dbReference>
<dbReference type="PANTHER" id="PTHR38041">
    <property type="entry name" value="CHORISMATE MUTASE"/>
    <property type="match status" value="1"/>
</dbReference>
<dbReference type="GO" id="GO:0016829">
    <property type="term" value="F:lyase activity"/>
    <property type="evidence" value="ECO:0007669"/>
    <property type="project" value="UniProtKB-KW"/>
</dbReference>
<sequence length="95" mass="10933">MICSSLEEVRSNIDRIDNEIIKLIAERTEYVKQASSFKKSESGVKAPNRVEAVIQKVRKRALEHGASPDIVEKLYREMIASFINMEMDEYKKNQG</sequence>
<reference evidence="3 4" key="1">
    <citation type="submission" date="2017-02" db="EMBL/GenBank/DDBJ databases">
        <authorList>
            <person name="Peterson S.W."/>
        </authorList>
    </citation>
    <scope>NUCLEOTIDE SEQUENCE [LARGE SCALE GENOMIC DNA]</scope>
    <source>
        <strain evidence="3 4">ATCC 17233</strain>
    </source>
</reference>
<dbReference type="GO" id="GO:0004106">
    <property type="term" value="F:chorismate mutase activity"/>
    <property type="evidence" value="ECO:0007669"/>
    <property type="project" value="InterPro"/>
</dbReference>
<accession>A0A1T4NXW6</accession>
<evidence type="ECO:0000256" key="1">
    <source>
        <dbReference type="ARBA" id="ARBA00023235"/>
    </source>
</evidence>
<gene>
    <name evidence="3" type="ORF">SAMN02745110_01750</name>
</gene>
<keyword evidence="3" id="KW-0456">Lyase</keyword>
<proteinExistence type="predicted"/>
<evidence type="ECO:0000313" key="3">
    <source>
        <dbReference type="EMBL" id="SJZ83912.1"/>
    </source>
</evidence>
<keyword evidence="4" id="KW-1185">Reference proteome</keyword>
<dbReference type="GO" id="GO:0009697">
    <property type="term" value="P:salicylic acid biosynthetic process"/>
    <property type="evidence" value="ECO:0007669"/>
    <property type="project" value="TreeGrafter"/>
</dbReference>